<protein>
    <submittedName>
        <fullName evidence="1">Uncharacterized protein</fullName>
    </submittedName>
</protein>
<gene>
    <name evidence="1" type="ORF">ABC974_00730</name>
</gene>
<evidence type="ECO:0000313" key="2">
    <source>
        <dbReference type="Proteomes" id="UP001419910"/>
    </source>
</evidence>
<dbReference type="Proteomes" id="UP001419910">
    <property type="component" value="Unassembled WGS sequence"/>
</dbReference>
<dbReference type="RefSeq" id="WP_343887710.1">
    <property type="nucleotide sequence ID" value="NZ_BAAAEH010000005.1"/>
</dbReference>
<proteinExistence type="predicted"/>
<organism evidence="1 2">
    <name type="scientific">Sphingomonas oligophenolica</name>
    <dbReference type="NCBI Taxonomy" id="301154"/>
    <lineage>
        <taxon>Bacteria</taxon>
        <taxon>Pseudomonadati</taxon>
        <taxon>Pseudomonadota</taxon>
        <taxon>Alphaproteobacteria</taxon>
        <taxon>Sphingomonadales</taxon>
        <taxon>Sphingomonadaceae</taxon>
        <taxon>Sphingomonas</taxon>
    </lineage>
</organism>
<evidence type="ECO:0000313" key="1">
    <source>
        <dbReference type="EMBL" id="MEN2788139.1"/>
    </source>
</evidence>
<dbReference type="EMBL" id="JBDIME010000001">
    <property type="protein sequence ID" value="MEN2788139.1"/>
    <property type="molecule type" value="Genomic_DNA"/>
</dbReference>
<comment type="caution">
    <text evidence="1">The sequence shown here is derived from an EMBL/GenBank/DDBJ whole genome shotgun (WGS) entry which is preliminary data.</text>
</comment>
<accession>A0ABU9XX77</accession>
<sequence>MALTGPVFAQQRIPPTPESAPVAPPYAEYADLVLAAPVIVDATIHGVTRLKGPDAAGVLPGQARLYVEADVLALIRGDTPLPPRIAYVLDVPVDSQGRLPKLRKARVLLFARSVANNATLLQLVRPDAQRNWTPGGDSLTRRITQEALAPDAPPQVTGVGNAFHVAGDLPGTGETQIFLTTADGRPVSLAIQRRQDEQPRWSVALSDIVGEAASPPARDTLLWYRLACSLPPALPDSSLNAMESADAQIARDDYQLVIRALGPCDRGGAL</sequence>
<keyword evidence="2" id="KW-1185">Reference proteome</keyword>
<reference evidence="1 2" key="1">
    <citation type="submission" date="2024-05" db="EMBL/GenBank/DDBJ databases">
        <authorList>
            <person name="Liu Q."/>
            <person name="Xin Y.-H."/>
        </authorList>
    </citation>
    <scope>NUCLEOTIDE SEQUENCE [LARGE SCALE GENOMIC DNA]</scope>
    <source>
        <strain evidence="1 2">CGMCC 1.10181</strain>
    </source>
</reference>
<name>A0ABU9XX77_9SPHN</name>